<feature type="region of interest" description="Disordered" evidence="5">
    <location>
        <begin position="60"/>
        <end position="99"/>
    </location>
</feature>
<dbReference type="NCBIfam" id="TIGR01352">
    <property type="entry name" value="tonB_Cterm"/>
    <property type="match status" value="1"/>
</dbReference>
<keyword evidence="3" id="KW-1133">Transmembrane helix</keyword>
<reference evidence="7 8" key="1">
    <citation type="submission" date="2016-10" db="EMBL/GenBank/DDBJ databases">
        <authorList>
            <person name="de Groot N.N."/>
        </authorList>
    </citation>
    <scope>NUCLEOTIDE SEQUENCE [LARGE SCALE GENOMIC DNA]</scope>
    <source>
        <strain evidence="7 8">DSM 13305</strain>
    </source>
</reference>
<protein>
    <submittedName>
        <fullName evidence="7">Protein TonB</fullName>
    </submittedName>
</protein>
<evidence type="ECO:0000256" key="2">
    <source>
        <dbReference type="ARBA" id="ARBA00022692"/>
    </source>
</evidence>
<feature type="domain" description="TonB C-terminal" evidence="6">
    <location>
        <begin position="130"/>
        <end position="224"/>
    </location>
</feature>
<dbReference type="Proteomes" id="UP000198847">
    <property type="component" value="Unassembled WGS sequence"/>
</dbReference>
<evidence type="ECO:0000259" key="6">
    <source>
        <dbReference type="PROSITE" id="PS52015"/>
    </source>
</evidence>
<dbReference type="SUPFAM" id="SSF74653">
    <property type="entry name" value="TolA/TonB C-terminal domain"/>
    <property type="match status" value="1"/>
</dbReference>
<dbReference type="EMBL" id="FODY01000002">
    <property type="protein sequence ID" value="SEO47619.1"/>
    <property type="molecule type" value="Genomic_DNA"/>
</dbReference>
<evidence type="ECO:0000313" key="7">
    <source>
        <dbReference type="EMBL" id="SEO47619.1"/>
    </source>
</evidence>
<dbReference type="Gene3D" id="3.30.1150.10">
    <property type="match status" value="1"/>
</dbReference>
<accession>A0A1H8Q055</accession>
<dbReference type="RefSeq" id="WP_091743857.1">
    <property type="nucleotide sequence ID" value="NZ_FODY01000002.1"/>
</dbReference>
<evidence type="ECO:0000256" key="4">
    <source>
        <dbReference type="ARBA" id="ARBA00023136"/>
    </source>
</evidence>
<dbReference type="InterPro" id="IPR037682">
    <property type="entry name" value="TonB_C"/>
</dbReference>
<dbReference type="STRING" id="112903.SAMN04490178_102142"/>
<proteinExistence type="predicted"/>
<keyword evidence="8" id="KW-1185">Reference proteome</keyword>
<gene>
    <name evidence="7" type="ORF">SAMN04490178_102142</name>
</gene>
<feature type="compositionally biased region" description="Basic and acidic residues" evidence="5">
    <location>
        <begin position="71"/>
        <end position="82"/>
    </location>
</feature>
<keyword evidence="4" id="KW-0472">Membrane</keyword>
<dbReference type="OrthoDB" id="1680438at2"/>
<dbReference type="GO" id="GO:0016020">
    <property type="term" value="C:membrane"/>
    <property type="evidence" value="ECO:0007669"/>
    <property type="project" value="UniProtKB-SubCell"/>
</dbReference>
<sequence>MQYPTHWRMAFLLAFFFHLTAWLMGSLILPHLQAKSVAAPDSVQAIEWENVDVATEEKIEQPVAAPLPPPEPKEEKPPEPVKPEQPPAEQEETTPILAEQDEPVIAKLQELAEEPEKLDKVVIVKEPADSVPVQMGQPPKLITDYYPPSANVQFRGRVSVFATIGKDGKIIKTKIAVTSGKPEVDQLAMEAARRWTFKAALDQNGRPMECTKIISIPFNVIKKK</sequence>
<dbReference type="AlphaFoldDB" id="A0A1H8Q055"/>
<evidence type="ECO:0000256" key="5">
    <source>
        <dbReference type="SAM" id="MobiDB-lite"/>
    </source>
</evidence>
<dbReference type="GO" id="GO:0055085">
    <property type="term" value="P:transmembrane transport"/>
    <property type="evidence" value="ECO:0007669"/>
    <property type="project" value="InterPro"/>
</dbReference>
<comment type="subcellular location">
    <subcellularLocation>
        <location evidence="1">Membrane</location>
        <topology evidence="1">Single-pass membrane protein</topology>
    </subcellularLocation>
</comment>
<name>A0A1H8Q055_9FIRM</name>
<keyword evidence="2" id="KW-0812">Transmembrane</keyword>
<evidence type="ECO:0000256" key="1">
    <source>
        <dbReference type="ARBA" id="ARBA00004167"/>
    </source>
</evidence>
<evidence type="ECO:0000313" key="8">
    <source>
        <dbReference type="Proteomes" id="UP000198847"/>
    </source>
</evidence>
<dbReference type="Pfam" id="PF03544">
    <property type="entry name" value="TonB_C"/>
    <property type="match status" value="1"/>
</dbReference>
<organism evidence="7 8">
    <name type="scientific">Propionispora vibrioides</name>
    <dbReference type="NCBI Taxonomy" id="112903"/>
    <lineage>
        <taxon>Bacteria</taxon>
        <taxon>Bacillati</taxon>
        <taxon>Bacillota</taxon>
        <taxon>Negativicutes</taxon>
        <taxon>Selenomonadales</taxon>
        <taxon>Sporomusaceae</taxon>
        <taxon>Propionispora</taxon>
    </lineage>
</organism>
<evidence type="ECO:0000256" key="3">
    <source>
        <dbReference type="ARBA" id="ARBA00022989"/>
    </source>
</evidence>
<dbReference type="InterPro" id="IPR006260">
    <property type="entry name" value="TonB/TolA_C"/>
</dbReference>
<dbReference type="PROSITE" id="PS52015">
    <property type="entry name" value="TONB_CTD"/>
    <property type="match status" value="1"/>
</dbReference>